<gene>
    <name evidence="7" type="ORF">QE408_002523</name>
</gene>
<reference evidence="7 8" key="1">
    <citation type="submission" date="2023-07" db="EMBL/GenBank/DDBJ databases">
        <title>Functional and genomic diversity of the sorghum phyllosphere microbiome.</title>
        <authorList>
            <person name="Shade A."/>
        </authorList>
    </citation>
    <scope>NUCLEOTIDE SEQUENCE [LARGE SCALE GENOMIC DNA]</scope>
    <source>
        <strain evidence="7 8">SORGH_AS_1126</strain>
    </source>
</reference>
<keyword evidence="8" id="KW-1185">Reference proteome</keyword>
<proteinExistence type="inferred from homology"/>
<evidence type="ECO:0000256" key="4">
    <source>
        <dbReference type="ARBA" id="ARBA00023163"/>
    </source>
</evidence>
<dbReference type="InterPro" id="IPR038722">
    <property type="entry name" value="Ner_HTH_dom"/>
</dbReference>
<feature type="domain" description="Ner winged helix-turn-helix DNA-binding" evidence="6">
    <location>
        <begin position="9"/>
        <end position="79"/>
    </location>
</feature>
<name>A0ABU0UKA2_9HYPH</name>
<dbReference type="RefSeq" id="WP_306931576.1">
    <property type="nucleotide sequence ID" value="NZ_JAUTBL010000002.1"/>
</dbReference>
<keyword evidence="4" id="KW-0804">Transcription</keyword>
<dbReference type="EMBL" id="JAUTBL010000002">
    <property type="protein sequence ID" value="MDQ1185380.1"/>
    <property type="molecule type" value="Genomic_DNA"/>
</dbReference>
<comment type="similarity">
    <text evidence="1">Belongs to the ner transcriptional regulatory family.</text>
</comment>
<dbReference type="Pfam" id="PF13693">
    <property type="entry name" value="HTH_35"/>
    <property type="match status" value="1"/>
</dbReference>
<dbReference type="InterPro" id="IPR010982">
    <property type="entry name" value="Lambda_DNA-bd_dom_sf"/>
</dbReference>
<comment type="caution">
    <text evidence="7">The sequence shown here is derived from an EMBL/GenBank/DDBJ whole genome shotgun (WGS) entry which is preliminary data.</text>
</comment>
<keyword evidence="2" id="KW-0805">Transcription regulation</keyword>
<evidence type="ECO:0000259" key="6">
    <source>
        <dbReference type="Pfam" id="PF13693"/>
    </source>
</evidence>
<feature type="region of interest" description="Disordered" evidence="5">
    <location>
        <begin position="67"/>
        <end position="100"/>
    </location>
</feature>
<evidence type="ECO:0000313" key="7">
    <source>
        <dbReference type="EMBL" id="MDQ1185380.1"/>
    </source>
</evidence>
<dbReference type="Gene3D" id="1.10.260.40">
    <property type="entry name" value="lambda repressor-like DNA-binding domains"/>
    <property type="match status" value="1"/>
</dbReference>
<keyword evidence="3" id="KW-0238">DNA-binding</keyword>
<dbReference type="Proteomes" id="UP001224781">
    <property type="component" value="Unassembled WGS sequence"/>
</dbReference>
<evidence type="ECO:0000256" key="2">
    <source>
        <dbReference type="ARBA" id="ARBA00023015"/>
    </source>
</evidence>
<evidence type="ECO:0000256" key="3">
    <source>
        <dbReference type="ARBA" id="ARBA00023125"/>
    </source>
</evidence>
<accession>A0ABU0UKA2</accession>
<dbReference type="SUPFAM" id="SSF47413">
    <property type="entry name" value="lambda repressor-like DNA-binding domains"/>
    <property type="match status" value="1"/>
</dbReference>
<evidence type="ECO:0000256" key="1">
    <source>
        <dbReference type="ARBA" id="ARBA00006157"/>
    </source>
</evidence>
<evidence type="ECO:0000313" key="8">
    <source>
        <dbReference type="Proteomes" id="UP001224781"/>
    </source>
</evidence>
<evidence type="ECO:0000256" key="5">
    <source>
        <dbReference type="SAM" id="MobiDB-lite"/>
    </source>
</evidence>
<organism evidence="7 8">
    <name type="scientific">Agrobacterium larrymoorei</name>
    <dbReference type="NCBI Taxonomy" id="160699"/>
    <lineage>
        <taxon>Bacteria</taxon>
        <taxon>Pseudomonadati</taxon>
        <taxon>Pseudomonadota</taxon>
        <taxon>Alphaproteobacteria</taxon>
        <taxon>Hyphomicrobiales</taxon>
        <taxon>Rhizobiaceae</taxon>
        <taxon>Rhizobium/Agrobacterium group</taxon>
        <taxon>Agrobacterium</taxon>
    </lineage>
</organism>
<protein>
    <submittedName>
        <fullName evidence="7">Ner family transcriptional regulator</fullName>
    </submittedName>
</protein>
<sequence length="100" mass="11304">MSKQKPVMDWHAIKAEVHRRGMTLTGLAERTGLHSSLLRKLNTTTHYKAQETLATFIGQKPENLWPTRYPKKNSGILDSTRWPPLESQKSNASSGMRAMA</sequence>